<proteinExistence type="inferred from homology"/>
<evidence type="ECO:0000256" key="5">
    <source>
        <dbReference type="ARBA" id="ARBA00022598"/>
    </source>
</evidence>
<evidence type="ECO:0000256" key="6">
    <source>
        <dbReference type="ARBA" id="ARBA00022741"/>
    </source>
</evidence>
<dbReference type="SUPFAM" id="SSF55931">
    <property type="entry name" value="Glutamine synthetase/guanido kinase"/>
    <property type="match status" value="1"/>
</dbReference>
<feature type="binding site" evidence="10">
    <location>
        <position position="215"/>
    </location>
    <ligand>
        <name>Mg(2+)</name>
        <dbReference type="ChEBI" id="CHEBI:18420"/>
        <label>1</label>
    </ligand>
</feature>
<evidence type="ECO:0000256" key="8">
    <source>
        <dbReference type="PIRSR" id="PIRSR604809-1"/>
    </source>
</evidence>
<feature type="domain" description="GS beta-grasp" evidence="15">
    <location>
        <begin position="16"/>
        <end position="99"/>
    </location>
</feature>
<evidence type="ECO:0000313" key="18">
    <source>
        <dbReference type="Proteomes" id="UP000315349"/>
    </source>
</evidence>
<keyword evidence="10" id="KW-0479">Metal-binding</keyword>
<comment type="catalytic activity">
    <reaction evidence="14">
        <text>L-glutamate + NH4(+) + ATP = L-glutamine + ADP + phosphate + H(+)</text>
        <dbReference type="Rhea" id="RHEA:16169"/>
        <dbReference type="ChEBI" id="CHEBI:15378"/>
        <dbReference type="ChEBI" id="CHEBI:28938"/>
        <dbReference type="ChEBI" id="CHEBI:29985"/>
        <dbReference type="ChEBI" id="CHEBI:30616"/>
        <dbReference type="ChEBI" id="CHEBI:43474"/>
        <dbReference type="ChEBI" id="CHEBI:58359"/>
        <dbReference type="ChEBI" id="CHEBI:456216"/>
        <dbReference type="EC" id="6.3.1.2"/>
    </reaction>
</comment>
<keyword evidence="7 9" id="KW-0067">ATP-binding</keyword>
<dbReference type="Pfam" id="PF00120">
    <property type="entry name" value="Gln-synt_C"/>
    <property type="match status" value="1"/>
</dbReference>
<dbReference type="GO" id="GO:0016020">
    <property type="term" value="C:membrane"/>
    <property type="evidence" value="ECO:0007669"/>
    <property type="project" value="TreeGrafter"/>
</dbReference>
<dbReference type="GO" id="GO:0005524">
    <property type="term" value="F:ATP binding"/>
    <property type="evidence" value="ECO:0007669"/>
    <property type="project" value="UniProtKB-KW"/>
</dbReference>
<dbReference type="AlphaFoldDB" id="A0A518GLX9"/>
<dbReference type="EMBL" id="CP036299">
    <property type="protein sequence ID" value="QDV29556.1"/>
    <property type="molecule type" value="Genomic_DNA"/>
</dbReference>
<accession>A0A518GLX9</accession>
<evidence type="ECO:0000259" key="16">
    <source>
        <dbReference type="PROSITE" id="PS51987"/>
    </source>
</evidence>
<feature type="binding site" evidence="9">
    <location>
        <position position="210"/>
    </location>
    <ligand>
        <name>ATP</name>
        <dbReference type="ChEBI" id="CHEBI:30616"/>
    </ligand>
</feature>
<dbReference type="SUPFAM" id="SSF54368">
    <property type="entry name" value="Glutamine synthetase, N-terminal domain"/>
    <property type="match status" value="1"/>
</dbReference>
<dbReference type="PROSITE" id="PS00180">
    <property type="entry name" value="GLNA_1"/>
    <property type="match status" value="1"/>
</dbReference>
<feature type="binding site" evidence="10">
    <location>
        <position position="132"/>
    </location>
    <ligand>
        <name>Mg(2+)</name>
        <dbReference type="ChEBI" id="CHEBI:18420"/>
        <label>1</label>
    </ligand>
</feature>
<dbReference type="InterPro" id="IPR027302">
    <property type="entry name" value="Gln_synth_N_conserv_site"/>
</dbReference>
<dbReference type="NCBIfam" id="TIGR00653">
    <property type="entry name" value="GlnA"/>
    <property type="match status" value="1"/>
</dbReference>
<evidence type="ECO:0000256" key="4">
    <source>
        <dbReference type="ARBA" id="ARBA00022490"/>
    </source>
</evidence>
<dbReference type="GO" id="GO:0004356">
    <property type="term" value="F:glutamine synthetase activity"/>
    <property type="evidence" value="ECO:0007669"/>
    <property type="project" value="UniProtKB-EC"/>
</dbReference>
<feature type="binding site" evidence="9">
    <location>
        <begin position="274"/>
        <end position="276"/>
    </location>
    <ligand>
        <name>ATP</name>
        <dbReference type="ChEBI" id="CHEBI:30616"/>
    </ligand>
</feature>
<dbReference type="Proteomes" id="UP000315349">
    <property type="component" value="Chromosome"/>
</dbReference>
<evidence type="ECO:0000256" key="2">
    <source>
        <dbReference type="ARBA" id="ARBA00009897"/>
    </source>
</evidence>
<dbReference type="GO" id="GO:0046872">
    <property type="term" value="F:metal ion binding"/>
    <property type="evidence" value="ECO:0007669"/>
    <property type="project" value="UniProtKB-KW"/>
</dbReference>
<dbReference type="PROSITE" id="PS51987">
    <property type="entry name" value="GS_CATALYTIC"/>
    <property type="match status" value="1"/>
</dbReference>
<feature type="binding site" evidence="9">
    <location>
        <position position="342"/>
    </location>
    <ligand>
        <name>ATP</name>
        <dbReference type="ChEBI" id="CHEBI:30616"/>
    </ligand>
</feature>
<dbReference type="Gene3D" id="3.10.20.70">
    <property type="entry name" value="Glutamine synthetase, N-terminal domain"/>
    <property type="match status" value="1"/>
</dbReference>
<dbReference type="GO" id="GO:0019740">
    <property type="term" value="P:nitrogen utilization"/>
    <property type="evidence" value="ECO:0007669"/>
    <property type="project" value="TreeGrafter"/>
</dbReference>
<keyword evidence="6 9" id="KW-0547">Nucleotide-binding</keyword>
<evidence type="ECO:0000256" key="9">
    <source>
        <dbReference type="PIRSR" id="PIRSR604809-2"/>
    </source>
</evidence>
<dbReference type="GO" id="GO:0006542">
    <property type="term" value="P:glutamine biosynthetic process"/>
    <property type="evidence" value="ECO:0007669"/>
    <property type="project" value="InterPro"/>
</dbReference>
<dbReference type="EC" id="6.3.1.2" evidence="14"/>
<evidence type="ECO:0000256" key="11">
    <source>
        <dbReference type="PIRSR" id="PIRSR604809-50"/>
    </source>
</evidence>
<comment type="similarity">
    <text evidence="2 12 13">Belongs to the glutamine synthetase family.</text>
</comment>
<keyword evidence="18" id="KW-1185">Reference proteome</keyword>
<dbReference type="InterPro" id="IPR014746">
    <property type="entry name" value="Gln_synth/guanido_kin_cat_dom"/>
</dbReference>
<feature type="binding site" evidence="8">
    <location>
        <position position="330"/>
    </location>
    <ligand>
        <name>L-glutamate</name>
        <dbReference type="ChEBI" id="CHEBI:29985"/>
    </ligand>
</feature>
<dbReference type="Gene3D" id="3.30.590.10">
    <property type="entry name" value="Glutamine synthetase/guanido kinase, catalytic domain"/>
    <property type="match status" value="1"/>
</dbReference>
<evidence type="ECO:0000256" key="7">
    <source>
        <dbReference type="ARBA" id="ARBA00022840"/>
    </source>
</evidence>
<comment type="subcellular location">
    <subcellularLocation>
        <location evidence="1">Cytoplasm</location>
    </subcellularLocation>
</comment>
<dbReference type="InterPro" id="IPR027303">
    <property type="entry name" value="Gln_synth_gly_rich_site"/>
</dbReference>
<feature type="binding site" evidence="10">
    <location>
        <position position="134"/>
    </location>
    <ligand>
        <name>Mg(2+)</name>
        <dbReference type="ChEBI" id="CHEBI:18420"/>
        <label>1</label>
    </ligand>
</feature>
<evidence type="ECO:0000256" key="14">
    <source>
        <dbReference type="RuleBase" id="RU004356"/>
    </source>
</evidence>
<evidence type="ECO:0000256" key="1">
    <source>
        <dbReference type="ARBA" id="ARBA00004496"/>
    </source>
</evidence>
<dbReference type="InterPro" id="IPR008146">
    <property type="entry name" value="Gln_synth_cat_dom"/>
</dbReference>
<dbReference type="PROSITE" id="PS00181">
    <property type="entry name" value="GLNA_ATP"/>
    <property type="match status" value="1"/>
</dbReference>
<feature type="binding site" evidence="10">
    <location>
        <position position="361"/>
    </location>
    <ligand>
        <name>Mg(2+)</name>
        <dbReference type="ChEBI" id="CHEBI:18420"/>
        <label>1</label>
    </ligand>
</feature>
<evidence type="ECO:0000256" key="13">
    <source>
        <dbReference type="RuleBase" id="RU000384"/>
    </source>
</evidence>
<reference evidence="17 18" key="1">
    <citation type="submission" date="2019-02" db="EMBL/GenBank/DDBJ databases">
        <title>Deep-cultivation of Planctomycetes and their phenomic and genomic characterization uncovers novel biology.</title>
        <authorList>
            <person name="Wiegand S."/>
            <person name="Jogler M."/>
            <person name="Boedeker C."/>
            <person name="Pinto D."/>
            <person name="Vollmers J."/>
            <person name="Rivas-Marin E."/>
            <person name="Kohn T."/>
            <person name="Peeters S.H."/>
            <person name="Heuer A."/>
            <person name="Rast P."/>
            <person name="Oberbeckmann S."/>
            <person name="Bunk B."/>
            <person name="Jeske O."/>
            <person name="Meyerdierks A."/>
            <person name="Storesund J.E."/>
            <person name="Kallscheuer N."/>
            <person name="Luecker S."/>
            <person name="Lage O.M."/>
            <person name="Pohl T."/>
            <person name="Merkel B.J."/>
            <person name="Hornburger P."/>
            <person name="Mueller R.-W."/>
            <person name="Bruemmer F."/>
            <person name="Labrenz M."/>
            <person name="Spormann A.M."/>
            <person name="Op den Camp H."/>
            <person name="Overmann J."/>
            <person name="Amann R."/>
            <person name="Jetten M.S.M."/>
            <person name="Mascher T."/>
            <person name="Medema M.H."/>
            <person name="Devos D.P."/>
            <person name="Kaster A.-K."/>
            <person name="Ovreas L."/>
            <person name="Rohde M."/>
            <person name="Galperin M.Y."/>
            <person name="Jogler C."/>
        </authorList>
    </citation>
    <scope>NUCLEOTIDE SEQUENCE [LARGE SCALE GENOMIC DNA]</scope>
    <source>
        <strain evidence="17 18">Spb1</strain>
    </source>
</reference>
<feature type="modified residue" description="O-AMP-tyrosine" evidence="11">
    <location>
        <position position="401"/>
    </location>
</feature>
<dbReference type="InterPro" id="IPR036651">
    <property type="entry name" value="Gln_synt_N_sf"/>
</dbReference>
<dbReference type="PROSITE" id="PS51986">
    <property type="entry name" value="GS_BETA_GRASP"/>
    <property type="match status" value="1"/>
</dbReference>
<dbReference type="FunFam" id="3.30.590.10:FF:000001">
    <property type="entry name" value="Glutamine synthetase"/>
    <property type="match status" value="1"/>
</dbReference>
<keyword evidence="10" id="KW-0460">Magnesium</keyword>
<evidence type="ECO:0000313" key="17">
    <source>
        <dbReference type="EMBL" id="QDV29556.1"/>
    </source>
</evidence>
<gene>
    <name evidence="17" type="primary">glnA_1</name>
    <name evidence="17" type="ORF">Spb1_14670</name>
</gene>
<dbReference type="KEGG" id="peh:Spb1_14670"/>
<comment type="cofactor">
    <cofactor evidence="10">
        <name>Mg(2+)</name>
        <dbReference type="ChEBI" id="CHEBI:18420"/>
    </cofactor>
    <text evidence="10">Binds 2 Mg(2+) ions per subunit.</text>
</comment>
<evidence type="ECO:0000259" key="15">
    <source>
        <dbReference type="PROSITE" id="PS51986"/>
    </source>
</evidence>
<evidence type="ECO:0000256" key="12">
    <source>
        <dbReference type="PROSITE-ProRule" id="PRU01330"/>
    </source>
</evidence>
<dbReference type="InterPro" id="IPR004809">
    <property type="entry name" value="Gln_synth_I"/>
</dbReference>
<feature type="binding site" evidence="8">
    <location>
        <position position="342"/>
    </location>
    <ligand>
        <name>L-glutamate</name>
        <dbReference type="ChEBI" id="CHEBI:29985"/>
    </ligand>
</feature>
<feature type="domain" description="GS catalytic" evidence="16">
    <location>
        <begin position="107"/>
        <end position="473"/>
    </location>
</feature>
<evidence type="ECO:0000256" key="10">
    <source>
        <dbReference type="PIRSR" id="PIRSR604809-3"/>
    </source>
</evidence>
<feature type="binding site" evidence="10">
    <location>
        <position position="272"/>
    </location>
    <ligand>
        <name>Mg(2+)</name>
        <dbReference type="ChEBI" id="CHEBI:18420"/>
        <label>1</label>
    </ligand>
</feature>
<keyword evidence="4" id="KW-0963">Cytoplasm</keyword>
<evidence type="ECO:0000256" key="3">
    <source>
        <dbReference type="ARBA" id="ARBA00021364"/>
    </source>
</evidence>
<feature type="binding site" evidence="10">
    <location>
        <position position="223"/>
    </location>
    <ligand>
        <name>Mg(2+)</name>
        <dbReference type="ChEBI" id="CHEBI:18420"/>
        <label>1</label>
    </ligand>
</feature>
<sequence length="473" mass="53542">MTDMTPREVLALCREREIYAVDLRFMDFPGLQKHFTIPVSELTEQSFDEGFGFDGSSIRGWQAINESDMLVVPEASTAIVDPFMTRTLAMTCNIQDPITREDYAKDPRNVARKAERYMRSTGIADTANFGPECEFFVFDDVRFDSSQQHAFYYIDSQEGQWNRGRVEAGGNRGHKIRYGEGYFPVPPTDTLQELRTEIMLRLQECGVGVEAQHHEVASGGQCEVDLKFAPLVQSADQLLLYKYIVKNVAARHGKTATFMPKPIWNDAGSGMHLHFSLWKDAQNLFAGSGYAGLSDTALYAIGGILKHAYSVMAFACPTTNSYKRLVPGYEAPVNLTYSSRNRSAAIRIPVHSPRPENKRFEFRCPDPSSNSYLAMSAMLMAALDGIENRIDPGPPLDKDIYDLAPEELVDVARTPLSLDESLLALRKDHEFLLRGDVFTEDVIDTWIWYKSEKEIEALRQRPHPFEFAMYYDI</sequence>
<feature type="binding site" evidence="8">
    <location>
        <position position="324"/>
    </location>
    <ligand>
        <name>L-glutamate</name>
        <dbReference type="ChEBI" id="CHEBI:29985"/>
    </ligand>
</feature>
<dbReference type="InterPro" id="IPR008147">
    <property type="entry name" value="Gln_synt_N"/>
</dbReference>
<dbReference type="PANTHER" id="PTHR43407:SF1">
    <property type="entry name" value="LENGSIN"/>
    <property type="match status" value="1"/>
</dbReference>
<name>A0A518GLX9_9PLAN</name>
<dbReference type="GO" id="GO:0005737">
    <property type="term" value="C:cytoplasm"/>
    <property type="evidence" value="ECO:0007669"/>
    <property type="project" value="UniProtKB-SubCell"/>
</dbReference>
<feature type="binding site" evidence="8">
    <location>
        <position position="363"/>
    </location>
    <ligand>
        <name>L-glutamate</name>
        <dbReference type="ChEBI" id="CHEBI:29985"/>
    </ligand>
</feature>
<keyword evidence="5 14" id="KW-0436">Ligase</keyword>
<protein>
    <recommendedName>
        <fullName evidence="3 14">Glutamine synthetase</fullName>
        <ecNumber evidence="14">6.3.1.2</ecNumber>
    </recommendedName>
</protein>
<organism evidence="17 18">
    <name type="scientific">Planctopirus ephydatiae</name>
    <dbReference type="NCBI Taxonomy" id="2528019"/>
    <lineage>
        <taxon>Bacteria</taxon>
        <taxon>Pseudomonadati</taxon>
        <taxon>Planctomycetota</taxon>
        <taxon>Planctomycetia</taxon>
        <taxon>Planctomycetales</taxon>
        <taxon>Planctomycetaceae</taxon>
        <taxon>Planctopirus</taxon>
    </lineage>
</organism>
<keyword evidence="11" id="KW-0597">Phosphoprotein</keyword>
<dbReference type="SMART" id="SM01230">
    <property type="entry name" value="Gln-synt_C"/>
    <property type="match status" value="1"/>
</dbReference>
<dbReference type="PANTHER" id="PTHR43407">
    <property type="entry name" value="GLUTAMINE SYNTHETASE"/>
    <property type="match status" value="1"/>
</dbReference>
<dbReference type="Pfam" id="PF03951">
    <property type="entry name" value="Gln-synt_N"/>
    <property type="match status" value="1"/>
</dbReference>